<evidence type="ECO:0000313" key="3">
    <source>
        <dbReference type="EMBL" id="SDK33931.1"/>
    </source>
</evidence>
<dbReference type="GO" id="GO:1901135">
    <property type="term" value="P:carbohydrate derivative metabolic process"/>
    <property type="evidence" value="ECO:0007669"/>
    <property type="project" value="InterPro"/>
</dbReference>
<dbReference type="Pfam" id="PF01380">
    <property type="entry name" value="SIS"/>
    <property type="match status" value="1"/>
</dbReference>
<dbReference type="EMBL" id="FNEE01000014">
    <property type="protein sequence ID" value="SDK33931.1"/>
    <property type="molecule type" value="Genomic_DNA"/>
</dbReference>
<dbReference type="PANTHER" id="PTHR43443:SF1">
    <property type="entry name" value="3-HEXULOSE-6-PHOSPHATE ISOMERASE"/>
    <property type="match status" value="1"/>
</dbReference>
<feature type="domain" description="SIS" evidence="2">
    <location>
        <begin position="34"/>
        <end position="169"/>
    </location>
</feature>
<dbReference type="InterPro" id="IPR017552">
    <property type="entry name" value="PHI/rmpB"/>
</dbReference>
<dbReference type="SUPFAM" id="SSF53697">
    <property type="entry name" value="SIS domain"/>
    <property type="match status" value="1"/>
</dbReference>
<proteinExistence type="inferred from homology"/>
<name>A0A1G9B303_9HYPH</name>
<dbReference type="PANTHER" id="PTHR43443">
    <property type="entry name" value="3-HEXULOSE-6-PHOSPHATE ISOMERASE"/>
    <property type="match status" value="1"/>
</dbReference>
<dbReference type="InterPro" id="IPR001347">
    <property type="entry name" value="SIS_dom"/>
</dbReference>
<keyword evidence="3" id="KW-0413">Isomerase</keyword>
<dbReference type="InterPro" id="IPR046348">
    <property type="entry name" value="SIS_dom_sf"/>
</dbReference>
<comment type="similarity">
    <text evidence="1">Belongs to the SIS family. PHI subfamily.</text>
</comment>
<dbReference type="Proteomes" id="UP000198894">
    <property type="component" value="Unassembled WGS sequence"/>
</dbReference>
<reference evidence="4" key="1">
    <citation type="submission" date="2016-10" db="EMBL/GenBank/DDBJ databases">
        <authorList>
            <person name="Varghese N."/>
            <person name="Submissions S."/>
        </authorList>
    </citation>
    <scope>NUCLEOTIDE SEQUENCE [LARGE SCALE GENOMIC DNA]</scope>
    <source>
        <strain evidence="4">CGMCC 1.11022</strain>
    </source>
</reference>
<evidence type="ECO:0000259" key="2">
    <source>
        <dbReference type="PROSITE" id="PS51464"/>
    </source>
</evidence>
<dbReference type="Gene3D" id="3.40.50.10490">
    <property type="entry name" value="Glucose-6-phosphate isomerase like protein, domain 1"/>
    <property type="match status" value="1"/>
</dbReference>
<keyword evidence="4" id="KW-1185">Reference proteome</keyword>
<evidence type="ECO:0000313" key="4">
    <source>
        <dbReference type="Proteomes" id="UP000198894"/>
    </source>
</evidence>
<protein>
    <submittedName>
        <fullName evidence="3">6-phospho-3-hexuloisomerase</fullName>
    </submittedName>
</protein>
<accession>A0A1G9B303</accession>
<dbReference type="PROSITE" id="PS51464">
    <property type="entry name" value="SIS"/>
    <property type="match status" value="1"/>
</dbReference>
<dbReference type="AlphaFoldDB" id="A0A1G9B303"/>
<dbReference type="RefSeq" id="WP_091596670.1">
    <property type="nucleotide sequence ID" value="NZ_FNEE01000014.1"/>
</dbReference>
<dbReference type="GO" id="GO:0097367">
    <property type="term" value="F:carbohydrate derivative binding"/>
    <property type="evidence" value="ECO:0007669"/>
    <property type="project" value="InterPro"/>
</dbReference>
<dbReference type="GO" id="GO:0016853">
    <property type="term" value="F:isomerase activity"/>
    <property type="evidence" value="ECO:0007669"/>
    <property type="project" value="UniProtKB-KW"/>
</dbReference>
<sequence>MDSRQIAQSRPWLAVGQEITDVLGRIDADAFARLVQAFDDPDRRWFFSGQGRSGLVAQMSAMRFMHLGRAVHFVGEASAPSIRKGDALLIVSGSGETPVSTGFARIAKAEGAKVVTLTHQPAGTLAGIADVTLHVPVEKSKQFGGSLFEQSCLILLDSIVLFMAQQIPDAHRLMLHRHTNLQ</sequence>
<gene>
    <name evidence="3" type="ORF">SAMN05428953_11456</name>
</gene>
<evidence type="ECO:0000256" key="1">
    <source>
        <dbReference type="ARBA" id="ARBA00009235"/>
    </source>
</evidence>
<organism evidence="3 4">
    <name type="scientific">Mesorhizobium muleiense</name>
    <dbReference type="NCBI Taxonomy" id="1004279"/>
    <lineage>
        <taxon>Bacteria</taxon>
        <taxon>Pseudomonadati</taxon>
        <taxon>Pseudomonadota</taxon>
        <taxon>Alphaproteobacteria</taxon>
        <taxon>Hyphomicrobiales</taxon>
        <taxon>Phyllobacteriaceae</taxon>
        <taxon>Mesorhizobium</taxon>
    </lineage>
</organism>